<keyword evidence="4" id="KW-0997">Cell inner membrane</keyword>
<dbReference type="AlphaFoldDB" id="A0A175RFF5"/>
<reference evidence="13 14" key="1">
    <citation type="journal article" date="2016" name="Front. Microbiol.">
        <title>Genomic Resource of Rice Seed Associated Bacteria.</title>
        <authorList>
            <person name="Midha S."/>
            <person name="Bansal K."/>
            <person name="Sharma S."/>
            <person name="Kumar N."/>
            <person name="Patil P.P."/>
            <person name="Chaudhry V."/>
            <person name="Patil P.B."/>
        </authorList>
    </citation>
    <scope>NUCLEOTIDE SEQUENCE [LARGE SCALE GENOMIC DNA]</scope>
    <source>
        <strain evidence="13 14">NS226</strain>
    </source>
</reference>
<dbReference type="InterPro" id="IPR037185">
    <property type="entry name" value="EmrE-like"/>
</dbReference>
<protein>
    <recommendedName>
        <fullName evidence="12">EamA domain-containing protein</fullName>
    </recommendedName>
</protein>
<dbReference type="EMBL" id="LDPZ01000005">
    <property type="protein sequence ID" value="KTQ97985.1"/>
    <property type="molecule type" value="Genomic_DNA"/>
</dbReference>
<keyword evidence="5" id="KW-0441">Lipid A biosynthesis</keyword>
<keyword evidence="10 11" id="KW-0472">Membrane</keyword>
<dbReference type="RefSeq" id="WP_058633617.1">
    <property type="nucleotide sequence ID" value="NZ_LDPZ01000005.1"/>
</dbReference>
<sequence length="122" mass="12713">MSGLAAPVALGLTILLDVGGQLLFKLGLDGDESQAQLERGLIRRVLGSPAIAGGVALYAVEFGCWLFVLSRLDLSLAFPIATLSYVGVVLASRLFLREAVSPRRWIATLLIAAGAACIGMSA</sequence>
<evidence type="ECO:0000256" key="5">
    <source>
        <dbReference type="ARBA" id="ARBA00022556"/>
    </source>
</evidence>
<dbReference type="STRING" id="401562.NS365_15585"/>
<evidence type="ECO:0000313" key="14">
    <source>
        <dbReference type="Proteomes" id="UP000078272"/>
    </source>
</evidence>
<accession>A0A175RFF5</accession>
<keyword evidence="3" id="KW-0444">Lipid biosynthesis</keyword>
<evidence type="ECO:0000256" key="9">
    <source>
        <dbReference type="ARBA" id="ARBA00023098"/>
    </source>
</evidence>
<keyword evidence="8 11" id="KW-1133">Transmembrane helix</keyword>
<evidence type="ECO:0000256" key="3">
    <source>
        <dbReference type="ARBA" id="ARBA00022516"/>
    </source>
</evidence>
<evidence type="ECO:0000256" key="8">
    <source>
        <dbReference type="ARBA" id="ARBA00022989"/>
    </source>
</evidence>
<dbReference type="InterPro" id="IPR000390">
    <property type="entry name" value="Small_drug/metabolite_transptr"/>
</dbReference>
<gene>
    <name evidence="13" type="ORF">NS226_02415</name>
</gene>
<dbReference type="OrthoDB" id="7305588at2"/>
<evidence type="ECO:0000256" key="4">
    <source>
        <dbReference type="ARBA" id="ARBA00022519"/>
    </source>
</evidence>
<keyword evidence="7" id="KW-0448">Lipopolysaccharide biosynthesis</keyword>
<evidence type="ECO:0000256" key="6">
    <source>
        <dbReference type="ARBA" id="ARBA00022692"/>
    </source>
</evidence>
<evidence type="ECO:0000259" key="12">
    <source>
        <dbReference type="Pfam" id="PF00892"/>
    </source>
</evidence>
<evidence type="ECO:0000313" key="13">
    <source>
        <dbReference type="EMBL" id="KTQ97985.1"/>
    </source>
</evidence>
<feature type="transmembrane region" description="Helical" evidence="11">
    <location>
        <begin position="6"/>
        <end position="24"/>
    </location>
</feature>
<keyword evidence="9" id="KW-0443">Lipid metabolism</keyword>
<comment type="subcellular location">
    <subcellularLocation>
        <location evidence="1">Cell membrane</location>
        <topology evidence="1">Multi-pass membrane protein</topology>
    </subcellularLocation>
</comment>
<feature type="transmembrane region" description="Helical" evidence="11">
    <location>
        <begin position="74"/>
        <end position="96"/>
    </location>
</feature>
<keyword evidence="6 11" id="KW-0812">Transmembrane</keyword>
<organism evidence="13 14">
    <name type="scientific">Aureimonas ureilytica</name>
    <dbReference type="NCBI Taxonomy" id="401562"/>
    <lineage>
        <taxon>Bacteria</taxon>
        <taxon>Pseudomonadati</taxon>
        <taxon>Pseudomonadota</taxon>
        <taxon>Alphaproteobacteria</taxon>
        <taxon>Hyphomicrobiales</taxon>
        <taxon>Aurantimonadaceae</taxon>
        <taxon>Aureimonas</taxon>
    </lineage>
</organism>
<evidence type="ECO:0000256" key="10">
    <source>
        <dbReference type="ARBA" id="ARBA00023136"/>
    </source>
</evidence>
<evidence type="ECO:0000256" key="1">
    <source>
        <dbReference type="ARBA" id="ARBA00004651"/>
    </source>
</evidence>
<dbReference type="Pfam" id="PF00892">
    <property type="entry name" value="EamA"/>
    <property type="match status" value="1"/>
</dbReference>
<dbReference type="InterPro" id="IPR000620">
    <property type="entry name" value="EamA_dom"/>
</dbReference>
<keyword evidence="2" id="KW-1003">Cell membrane</keyword>
<dbReference type="GO" id="GO:0009103">
    <property type="term" value="P:lipopolysaccharide biosynthetic process"/>
    <property type="evidence" value="ECO:0007669"/>
    <property type="project" value="UniProtKB-KW"/>
</dbReference>
<dbReference type="GO" id="GO:0009245">
    <property type="term" value="P:lipid A biosynthetic process"/>
    <property type="evidence" value="ECO:0007669"/>
    <property type="project" value="UniProtKB-KW"/>
</dbReference>
<feature type="transmembrane region" description="Helical" evidence="11">
    <location>
        <begin position="45"/>
        <end position="68"/>
    </location>
</feature>
<dbReference type="PANTHER" id="PTHR30561">
    <property type="entry name" value="SMR FAMILY PROTON-DEPENDENT DRUG EFFLUX TRANSPORTER SUGE"/>
    <property type="match status" value="1"/>
</dbReference>
<dbReference type="SUPFAM" id="SSF103481">
    <property type="entry name" value="Multidrug resistance efflux transporter EmrE"/>
    <property type="match status" value="1"/>
</dbReference>
<dbReference type="Gene3D" id="1.10.3730.20">
    <property type="match status" value="1"/>
</dbReference>
<evidence type="ECO:0000256" key="7">
    <source>
        <dbReference type="ARBA" id="ARBA00022985"/>
    </source>
</evidence>
<name>A0A175RFF5_9HYPH</name>
<evidence type="ECO:0000256" key="11">
    <source>
        <dbReference type="SAM" id="Phobius"/>
    </source>
</evidence>
<evidence type="ECO:0000256" key="2">
    <source>
        <dbReference type="ARBA" id="ARBA00022475"/>
    </source>
</evidence>
<proteinExistence type="predicted"/>
<dbReference type="GO" id="GO:0005886">
    <property type="term" value="C:plasma membrane"/>
    <property type="evidence" value="ECO:0007669"/>
    <property type="project" value="UniProtKB-SubCell"/>
</dbReference>
<comment type="caution">
    <text evidence="13">The sequence shown here is derived from an EMBL/GenBank/DDBJ whole genome shotgun (WGS) entry which is preliminary data.</text>
</comment>
<feature type="domain" description="EamA" evidence="12">
    <location>
        <begin position="50"/>
        <end position="118"/>
    </location>
</feature>
<dbReference type="PATRIC" id="fig|401562.3.peg.3617"/>
<dbReference type="PANTHER" id="PTHR30561:SF9">
    <property type="entry name" value="4-AMINO-4-DEOXY-L-ARABINOSE-PHOSPHOUNDECAPRENOL FLIPPASE SUBUNIT ARNF-RELATED"/>
    <property type="match status" value="1"/>
</dbReference>
<dbReference type="GO" id="GO:0022857">
    <property type="term" value="F:transmembrane transporter activity"/>
    <property type="evidence" value="ECO:0007669"/>
    <property type="project" value="InterPro"/>
</dbReference>
<dbReference type="Proteomes" id="UP000078272">
    <property type="component" value="Unassembled WGS sequence"/>
</dbReference>